<reference evidence="3 4" key="1">
    <citation type="journal article" date="2018" name="Nat. Genet.">
        <title>The Rosa genome provides new insights in the design of modern roses.</title>
        <authorList>
            <person name="Bendahmane M."/>
        </authorList>
    </citation>
    <scope>NUCLEOTIDE SEQUENCE [LARGE SCALE GENOMIC DNA]</scope>
    <source>
        <strain evidence="4">cv. Old Blush</strain>
    </source>
</reference>
<evidence type="ECO:0000313" key="4">
    <source>
        <dbReference type="Proteomes" id="UP000238479"/>
    </source>
</evidence>
<sequence length="147" mass="16762">MIGLTSIDFANQTMNMENKSLSPRTQFEDCSSSNYDLKAIPGKTIFNKTQFDSSPRDPKRLKPSSDFSSTTTTFYLQPVSLLLTYESTRSVVVVDSQENGVRLVHGLHQSTFEGTLREQQALLELEDTLKMLRREKEVLRNMLSYLT</sequence>
<evidence type="ECO:0000313" key="3">
    <source>
        <dbReference type="EMBL" id="PRQ26082.1"/>
    </source>
</evidence>
<feature type="coiled-coil region" evidence="1">
    <location>
        <begin position="115"/>
        <end position="142"/>
    </location>
</feature>
<comment type="caution">
    <text evidence="3">The sequence shown here is derived from an EMBL/GenBank/DDBJ whole genome shotgun (WGS) entry which is preliminary data.</text>
</comment>
<organism evidence="3 4">
    <name type="scientific">Rosa chinensis</name>
    <name type="common">China rose</name>
    <dbReference type="NCBI Taxonomy" id="74649"/>
    <lineage>
        <taxon>Eukaryota</taxon>
        <taxon>Viridiplantae</taxon>
        <taxon>Streptophyta</taxon>
        <taxon>Embryophyta</taxon>
        <taxon>Tracheophyta</taxon>
        <taxon>Spermatophyta</taxon>
        <taxon>Magnoliopsida</taxon>
        <taxon>eudicotyledons</taxon>
        <taxon>Gunneridae</taxon>
        <taxon>Pentapetalae</taxon>
        <taxon>rosids</taxon>
        <taxon>fabids</taxon>
        <taxon>Rosales</taxon>
        <taxon>Rosaceae</taxon>
        <taxon>Rosoideae</taxon>
        <taxon>Rosoideae incertae sedis</taxon>
        <taxon>Rosa</taxon>
    </lineage>
</organism>
<dbReference type="AlphaFoldDB" id="A0A2P6PVX6"/>
<evidence type="ECO:0000256" key="1">
    <source>
        <dbReference type="SAM" id="Coils"/>
    </source>
</evidence>
<proteinExistence type="predicted"/>
<dbReference type="Gramene" id="PRQ26082">
    <property type="protein sequence ID" value="PRQ26082"/>
    <property type="gene ID" value="RchiOBHm_Chr6g0290711"/>
</dbReference>
<protein>
    <submittedName>
        <fullName evidence="3">Uncharacterized protein</fullName>
    </submittedName>
</protein>
<accession>A0A2P6PVX6</accession>
<feature type="region of interest" description="Disordered" evidence="2">
    <location>
        <begin position="47"/>
        <end position="70"/>
    </location>
</feature>
<keyword evidence="4" id="KW-1185">Reference proteome</keyword>
<gene>
    <name evidence="3" type="ORF">RchiOBHm_Chr6g0290711</name>
</gene>
<dbReference type="Proteomes" id="UP000238479">
    <property type="component" value="Chromosome 6"/>
</dbReference>
<name>A0A2P6PVX6_ROSCH</name>
<dbReference type="STRING" id="74649.A0A2P6PVX6"/>
<dbReference type="EMBL" id="PDCK01000044">
    <property type="protein sequence ID" value="PRQ26082.1"/>
    <property type="molecule type" value="Genomic_DNA"/>
</dbReference>
<evidence type="ECO:0000256" key="2">
    <source>
        <dbReference type="SAM" id="MobiDB-lite"/>
    </source>
</evidence>
<keyword evidence="1" id="KW-0175">Coiled coil</keyword>